<reference evidence="1" key="1">
    <citation type="submission" date="2018-02" db="EMBL/GenBank/DDBJ databases">
        <title>Rhizophora mucronata_Transcriptome.</title>
        <authorList>
            <person name="Meera S.P."/>
            <person name="Sreeshan A."/>
            <person name="Augustine A."/>
        </authorList>
    </citation>
    <scope>NUCLEOTIDE SEQUENCE</scope>
    <source>
        <tissue evidence="1">Leaf</tissue>
    </source>
</reference>
<protein>
    <submittedName>
        <fullName evidence="1">Uncharacterized protein</fullName>
    </submittedName>
</protein>
<dbReference type="AlphaFoldDB" id="A0A2P2JW80"/>
<name>A0A2P2JW80_RHIMU</name>
<sequence length="57" mass="6732">MKFPTFILTHGSINQATLRGIITPLVRRQAHRFYKEAWKSIPLCRTLELQLRKLLLI</sequence>
<dbReference type="EMBL" id="GGEC01017230">
    <property type="protein sequence ID" value="MBW97713.1"/>
    <property type="molecule type" value="Transcribed_RNA"/>
</dbReference>
<accession>A0A2P2JW80</accession>
<proteinExistence type="predicted"/>
<evidence type="ECO:0000313" key="1">
    <source>
        <dbReference type="EMBL" id="MBW97713.1"/>
    </source>
</evidence>
<organism evidence="1">
    <name type="scientific">Rhizophora mucronata</name>
    <name type="common">Asiatic mangrove</name>
    <dbReference type="NCBI Taxonomy" id="61149"/>
    <lineage>
        <taxon>Eukaryota</taxon>
        <taxon>Viridiplantae</taxon>
        <taxon>Streptophyta</taxon>
        <taxon>Embryophyta</taxon>
        <taxon>Tracheophyta</taxon>
        <taxon>Spermatophyta</taxon>
        <taxon>Magnoliopsida</taxon>
        <taxon>eudicotyledons</taxon>
        <taxon>Gunneridae</taxon>
        <taxon>Pentapetalae</taxon>
        <taxon>rosids</taxon>
        <taxon>fabids</taxon>
        <taxon>Malpighiales</taxon>
        <taxon>Rhizophoraceae</taxon>
        <taxon>Rhizophora</taxon>
    </lineage>
</organism>